<evidence type="ECO:0000313" key="1">
    <source>
        <dbReference type="EMBL" id="EFO21079.1"/>
    </source>
</evidence>
<reference evidence="1" key="1">
    <citation type="submission" date="2012-04" db="EMBL/GenBank/DDBJ databases">
        <title>The Genome Sequence of Loa loa.</title>
        <authorList>
            <consortium name="The Broad Institute Genome Sequencing Platform"/>
            <consortium name="Broad Institute Genome Sequencing Center for Infectious Disease"/>
            <person name="Nutman T.B."/>
            <person name="Fink D.L."/>
            <person name="Russ C."/>
            <person name="Young S."/>
            <person name="Zeng Q."/>
            <person name="Gargeya S."/>
            <person name="Alvarado L."/>
            <person name="Berlin A."/>
            <person name="Chapman S.B."/>
            <person name="Chen Z."/>
            <person name="Freedman E."/>
            <person name="Gellesch M."/>
            <person name="Goldberg J."/>
            <person name="Griggs A."/>
            <person name="Gujja S."/>
            <person name="Heilman E.R."/>
            <person name="Heiman D."/>
            <person name="Howarth C."/>
            <person name="Mehta T."/>
            <person name="Neiman D."/>
            <person name="Pearson M."/>
            <person name="Roberts A."/>
            <person name="Saif S."/>
            <person name="Shea T."/>
            <person name="Shenoy N."/>
            <person name="Sisk P."/>
            <person name="Stolte C."/>
            <person name="Sykes S."/>
            <person name="White J."/>
            <person name="Yandava C."/>
            <person name="Haas B."/>
            <person name="Henn M.R."/>
            <person name="Nusbaum C."/>
            <person name="Birren B."/>
        </authorList>
    </citation>
    <scope>NUCLEOTIDE SEQUENCE [LARGE SCALE GENOMIC DNA]</scope>
</reference>
<proteinExistence type="predicted"/>
<protein>
    <submittedName>
        <fullName evidence="1">Uncharacterized protein</fullName>
    </submittedName>
</protein>
<name>A0A1S0TVT2_LOALO</name>
<dbReference type="KEGG" id="loa:LOAG_07412"/>
<sequence>MKLSSTQHEKLVDGCIFHRGSAKNLRVSGKGKVEDEVLEEKYHKRGSCVVRLTLPLLNDLHRTELTLIKKT</sequence>
<dbReference type="AlphaFoldDB" id="A0A1S0TVT2"/>
<dbReference type="RefSeq" id="XP_003142993.1">
    <property type="nucleotide sequence ID" value="XM_003142945.1"/>
</dbReference>
<gene>
    <name evidence="1" type="ORF">LOAG_07412</name>
</gene>
<dbReference type="InParanoid" id="A0A1S0TVT2"/>
<dbReference type="GeneID" id="9944831"/>
<dbReference type="CTD" id="9944831"/>
<accession>A0A1S0TVT2</accession>
<organism evidence="1">
    <name type="scientific">Loa loa</name>
    <name type="common">Eye worm</name>
    <name type="synonym">Filaria loa</name>
    <dbReference type="NCBI Taxonomy" id="7209"/>
    <lineage>
        <taxon>Eukaryota</taxon>
        <taxon>Metazoa</taxon>
        <taxon>Ecdysozoa</taxon>
        <taxon>Nematoda</taxon>
        <taxon>Chromadorea</taxon>
        <taxon>Rhabditida</taxon>
        <taxon>Spirurina</taxon>
        <taxon>Spiruromorpha</taxon>
        <taxon>Filarioidea</taxon>
        <taxon>Onchocercidae</taxon>
        <taxon>Loa</taxon>
    </lineage>
</organism>
<dbReference type="EMBL" id="JH712124">
    <property type="protein sequence ID" value="EFO21079.1"/>
    <property type="molecule type" value="Genomic_DNA"/>
</dbReference>